<evidence type="ECO:0000313" key="1">
    <source>
        <dbReference type="EMBL" id="KKK50672.1"/>
    </source>
</evidence>
<comment type="caution">
    <text evidence="1">The sequence shown here is derived from an EMBL/GenBank/DDBJ whole genome shotgun (WGS) entry which is preliminary data.</text>
</comment>
<dbReference type="EMBL" id="LAZR01067900">
    <property type="protein sequence ID" value="KKK50672.1"/>
    <property type="molecule type" value="Genomic_DNA"/>
</dbReference>
<feature type="non-terminal residue" evidence="1">
    <location>
        <position position="167"/>
    </location>
</feature>
<accession>A0A0F8W1T9</accession>
<proteinExistence type="predicted"/>
<dbReference type="AlphaFoldDB" id="A0A0F8W1T9"/>
<name>A0A0F8W1T9_9ZZZZ</name>
<organism evidence="1">
    <name type="scientific">marine sediment metagenome</name>
    <dbReference type="NCBI Taxonomy" id="412755"/>
    <lineage>
        <taxon>unclassified sequences</taxon>
        <taxon>metagenomes</taxon>
        <taxon>ecological metagenomes</taxon>
    </lineage>
</organism>
<protein>
    <submittedName>
        <fullName evidence="1">Uncharacterized protein</fullName>
    </submittedName>
</protein>
<sequence>MSARIGDYRGPIRRALGPAALLLAVAGAWGQGQVPASGYVHEDVVISARQMYTFTVKGQTVNILLGDFSLTLGRRVLSGRDAVLWIKQRQLGPRVLRDVEVYIEGAASILEPDGTLAKGRRIFDVIRHIGAVRARVDVQGGKDLASFPLYRRAVTMRTDLAALPTVP</sequence>
<reference evidence="1" key="1">
    <citation type="journal article" date="2015" name="Nature">
        <title>Complex archaea that bridge the gap between prokaryotes and eukaryotes.</title>
        <authorList>
            <person name="Spang A."/>
            <person name="Saw J.H."/>
            <person name="Jorgensen S.L."/>
            <person name="Zaremba-Niedzwiedzka K."/>
            <person name="Martijn J."/>
            <person name="Lind A.E."/>
            <person name="van Eijk R."/>
            <person name="Schleper C."/>
            <person name="Guy L."/>
            <person name="Ettema T.J."/>
        </authorList>
    </citation>
    <scope>NUCLEOTIDE SEQUENCE</scope>
</reference>
<gene>
    <name evidence="1" type="ORF">LCGC14_3122690</name>
</gene>